<sequence>MMKKIYLLRSTSKNTCSFIQDYPEDEESIQGRVRDQRWKPFGDDYQPIKLELRRNDFGKKNYQFDFNSFLNPFFVISESALTALADILEPRGQLLPVITESKRKKFYGYYPTNPLSGCFDKEKSVYEEWPNGLMIRKPFLIAQNITDEYLFPIEEDISRVFVTDKFKQRVEDANLLGFDFSFEIPTS</sequence>
<reference evidence="1 2" key="1">
    <citation type="submission" date="2018-05" db="EMBL/GenBank/DDBJ databases">
        <title>Reference genomes for bee gut microbiota database.</title>
        <authorList>
            <person name="Ellegaard K.M."/>
        </authorList>
    </citation>
    <scope>NUCLEOTIDE SEQUENCE [LARGE SCALE GENOMIC DNA]</scope>
    <source>
        <strain evidence="1 2">ESL0167</strain>
    </source>
</reference>
<dbReference type="AlphaFoldDB" id="A0A318MP63"/>
<evidence type="ECO:0000313" key="1">
    <source>
        <dbReference type="EMBL" id="PXY94600.1"/>
    </source>
</evidence>
<protein>
    <submittedName>
        <fullName evidence="1">Uncharacterized protein</fullName>
    </submittedName>
</protein>
<gene>
    <name evidence="1" type="ORF">DKK76_08975</name>
</gene>
<dbReference type="Proteomes" id="UP000247838">
    <property type="component" value="Unassembled WGS sequence"/>
</dbReference>
<name>A0A318MP63_FRIPE</name>
<evidence type="ECO:0000313" key="2">
    <source>
        <dbReference type="Proteomes" id="UP000247838"/>
    </source>
</evidence>
<dbReference type="EMBL" id="QGLM01000018">
    <property type="protein sequence ID" value="PXY94600.1"/>
    <property type="molecule type" value="Genomic_DNA"/>
</dbReference>
<organism evidence="1 2">
    <name type="scientific">Frischella perrara</name>
    <dbReference type="NCBI Taxonomy" id="1267021"/>
    <lineage>
        <taxon>Bacteria</taxon>
        <taxon>Pseudomonadati</taxon>
        <taxon>Pseudomonadota</taxon>
        <taxon>Gammaproteobacteria</taxon>
        <taxon>Orbales</taxon>
        <taxon>Orbaceae</taxon>
        <taxon>Frischella</taxon>
    </lineage>
</organism>
<comment type="caution">
    <text evidence="1">The sequence shown here is derived from an EMBL/GenBank/DDBJ whole genome shotgun (WGS) entry which is preliminary data.</text>
</comment>
<proteinExistence type="predicted"/>
<accession>A0A318MP63</accession>